<organism evidence="1 2">
    <name type="scientific">Batillaria attramentaria</name>
    <dbReference type="NCBI Taxonomy" id="370345"/>
    <lineage>
        <taxon>Eukaryota</taxon>
        <taxon>Metazoa</taxon>
        <taxon>Spiralia</taxon>
        <taxon>Lophotrochozoa</taxon>
        <taxon>Mollusca</taxon>
        <taxon>Gastropoda</taxon>
        <taxon>Caenogastropoda</taxon>
        <taxon>Sorbeoconcha</taxon>
        <taxon>Cerithioidea</taxon>
        <taxon>Batillariidae</taxon>
        <taxon>Batillaria</taxon>
    </lineage>
</organism>
<name>A0ABD0KGT9_9CAEN</name>
<dbReference type="Proteomes" id="UP001519460">
    <property type="component" value="Unassembled WGS sequence"/>
</dbReference>
<dbReference type="EMBL" id="JACVVK020000181">
    <property type="protein sequence ID" value="KAK7486312.1"/>
    <property type="molecule type" value="Genomic_DNA"/>
</dbReference>
<comment type="caution">
    <text evidence="1">The sequence shown here is derived from an EMBL/GenBank/DDBJ whole genome shotgun (WGS) entry which is preliminary data.</text>
</comment>
<evidence type="ECO:0000313" key="1">
    <source>
        <dbReference type="EMBL" id="KAK7486312.1"/>
    </source>
</evidence>
<accession>A0ABD0KGT9</accession>
<reference evidence="1 2" key="1">
    <citation type="journal article" date="2023" name="Sci. Data">
        <title>Genome assembly of the Korean intertidal mud-creeper Batillaria attramentaria.</title>
        <authorList>
            <person name="Patra A.K."/>
            <person name="Ho P.T."/>
            <person name="Jun S."/>
            <person name="Lee S.J."/>
            <person name="Kim Y."/>
            <person name="Won Y.J."/>
        </authorList>
    </citation>
    <scope>NUCLEOTIDE SEQUENCE [LARGE SCALE GENOMIC DNA]</scope>
    <source>
        <strain evidence="1">Wonlab-2016</strain>
    </source>
</reference>
<evidence type="ECO:0000313" key="2">
    <source>
        <dbReference type="Proteomes" id="UP001519460"/>
    </source>
</evidence>
<keyword evidence="2" id="KW-1185">Reference proteome</keyword>
<gene>
    <name evidence="1" type="ORF">BaRGS_00022482</name>
</gene>
<protein>
    <submittedName>
        <fullName evidence="1">Uncharacterized protein</fullName>
    </submittedName>
</protein>
<sequence length="103" mass="11696">MCSRSYARAVRKSAWLLSPRQTTEHYTPLRHVTHDRLDLENQNTYVLHPRRPHKLKTQLGTASLGLHGTWLYGISSQTLVLLPTKSTSLRVRESPDAGSHPTL</sequence>
<dbReference type="AlphaFoldDB" id="A0ABD0KGT9"/>
<proteinExistence type="predicted"/>